<dbReference type="EMBL" id="QLLG01000424">
    <property type="protein sequence ID" value="RMX63301.1"/>
    <property type="molecule type" value="Genomic_DNA"/>
</dbReference>
<evidence type="ECO:0000313" key="4">
    <source>
        <dbReference type="Proteomes" id="UP000286097"/>
    </source>
</evidence>
<dbReference type="VEuPathDB" id="FungiDB:DD237_006934"/>
<evidence type="ECO:0000313" key="3">
    <source>
        <dbReference type="Proteomes" id="UP000282087"/>
    </source>
</evidence>
<proteinExistence type="predicted"/>
<sequence>MVFGFQPFNGSRRDRQLEVLDENGADLRSNFQPAYTVLMLSFDLAMMYNYTSLLRPRILGTIGPLEVFVNSCFRWLKTALVLAT</sequence>
<dbReference type="Proteomes" id="UP000286097">
    <property type="component" value="Unassembled WGS sequence"/>
</dbReference>
<protein>
    <submittedName>
        <fullName evidence="1">Uncharacterized protein</fullName>
    </submittedName>
</protein>
<keyword evidence="3" id="KW-1185">Reference proteome</keyword>
<dbReference type="Proteomes" id="UP000282087">
    <property type="component" value="Unassembled WGS sequence"/>
</dbReference>
<evidence type="ECO:0000313" key="1">
    <source>
        <dbReference type="EMBL" id="RMX63301.1"/>
    </source>
</evidence>
<gene>
    <name evidence="2" type="ORF">DD237_006934</name>
    <name evidence="1" type="ORF">DD238_006633</name>
</gene>
<organism evidence="1 3">
    <name type="scientific">Peronospora effusa</name>
    <dbReference type="NCBI Taxonomy" id="542832"/>
    <lineage>
        <taxon>Eukaryota</taxon>
        <taxon>Sar</taxon>
        <taxon>Stramenopiles</taxon>
        <taxon>Oomycota</taxon>
        <taxon>Peronosporomycetes</taxon>
        <taxon>Peronosporales</taxon>
        <taxon>Peronosporaceae</taxon>
        <taxon>Peronospora</taxon>
    </lineage>
</organism>
<name>A0A3M6VBH7_9STRA</name>
<evidence type="ECO:0000313" key="2">
    <source>
        <dbReference type="EMBL" id="RQM13051.1"/>
    </source>
</evidence>
<dbReference type="EMBL" id="QKXF01000288">
    <property type="protein sequence ID" value="RQM13051.1"/>
    <property type="molecule type" value="Genomic_DNA"/>
</dbReference>
<reference evidence="3 4" key="1">
    <citation type="submission" date="2018-06" db="EMBL/GenBank/DDBJ databases">
        <title>Comparative genomics of downy mildews reveals potential adaptations to biotrophy.</title>
        <authorList>
            <person name="Fletcher K."/>
            <person name="Klosterman S.J."/>
            <person name="Derevnina L."/>
            <person name="Martin F."/>
            <person name="Koike S."/>
            <person name="Reyes Chin-Wo S."/>
            <person name="Mou B."/>
            <person name="Michelmore R."/>
        </authorList>
    </citation>
    <scope>NUCLEOTIDE SEQUENCE [LARGE SCALE GENOMIC DNA]</scope>
    <source>
        <strain evidence="2 4">R13</strain>
        <strain evidence="1 3">R14</strain>
    </source>
</reference>
<comment type="caution">
    <text evidence="1">The sequence shown here is derived from an EMBL/GenBank/DDBJ whole genome shotgun (WGS) entry which is preliminary data.</text>
</comment>
<dbReference type="AlphaFoldDB" id="A0A3M6VBH7"/>
<accession>A0A3M6VBH7</accession>